<dbReference type="GO" id="GO:0016301">
    <property type="term" value="F:kinase activity"/>
    <property type="evidence" value="ECO:0007669"/>
    <property type="project" value="UniProtKB-KW"/>
</dbReference>
<dbReference type="InterPro" id="IPR043129">
    <property type="entry name" value="ATPase_NBD"/>
</dbReference>
<keyword evidence="3 4" id="KW-0418">Kinase</keyword>
<name>A0A831WZV3_9BACT</name>
<organism evidence="7">
    <name type="scientific">Thermorudis peleae</name>
    <dbReference type="NCBI Taxonomy" id="1382356"/>
    <lineage>
        <taxon>Bacteria</taxon>
        <taxon>Pseudomonadati</taxon>
        <taxon>Thermomicrobiota</taxon>
        <taxon>Thermomicrobia</taxon>
        <taxon>Thermomicrobia incertae sedis</taxon>
        <taxon>Thermorudis</taxon>
    </lineage>
</organism>
<reference evidence="7" key="1">
    <citation type="journal article" date="2020" name="mSystems">
        <title>Genome- and Community-Level Interaction Insights into Carbon Utilization and Element Cycling Functions of Hydrothermarchaeota in Hydrothermal Sediment.</title>
        <authorList>
            <person name="Zhou Z."/>
            <person name="Liu Y."/>
            <person name="Xu W."/>
            <person name="Pan J."/>
            <person name="Luo Z.H."/>
            <person name="Li M."/>
        </authorList>
    </citation>
    <scope>NUCLEOTIDE SEQUENCE [LARGE SCALE GENOMIC DNA]</scope>
    <source>
        <strain evidence="7">SpSt-210</strain>
    </source>
</reference>
<dbReference type="InterPro" id="IPR050406">
    <property type="entry name" value="FGGY_Carb_Kinase"/>
</dbReference>
<gene>
    <name evidence="7" type="ORF">ENP34_11830</name>
</gene>
<evidence type="ECO:0000313" key="7">
    <source>
        <dbReference type="EMBL" id="HEG92108.1"/>
    </source>
</evidence>
<comment type="caution">
    <text evidence="7">The sequence shown here is derived from an EMBL/GenBank/DDBJ whole genome shotgun (WGS) entry which is preliminary data.</text>
</comment>
<dbReference type="PANTHER" id="PTHR43095:SF5">
    <property type="entry name" value="XYLULOSE KINASE"/>
    <property type="match status" value="1"/>
</dbReference>
<dbReference type="PROSITE" id="PS00445">
    <property type="entry name" value="FGGY_KINASES_2"/>
    <property type="match status" value="1"/>
</dbReference>
<dbReference type="EMBL" id="DSIY01000276">
    <property type="protein sequence ID" value="HEG92108.1"/>
    <property type="molecule type" value="Genomic_DNA"/>
</dbReference>
<dbReference type="InterPro" id="IPR018484">
    <property type="entry name" value="FGGY_N"/>
</dbReference>
<dbReference type="Pfam" id="PF00370">
    <property type="entry name" value="FGGY_N"/>
    <property type="match status" value="1"/>
</dbReference>
<dbReference type="PANTHER" id="PTHR43095">
    <property type="entry name" value="SUGAR KINASE"/>
    <property type="match status" value="1"/>
</dbReference>
<sequence length="500" mass="53454">MAGREAVLALDLGTSGAKAALVTRDGQVVADASAGYSTTTGPSGEVEQFPGDWWRASCDAVRRCLSRADARVVAIALTGQMQDLVLLAGDDVLGPALLYADQRAALEASAMLERVSPDDFVRVTANLADATSLPAKLLWLERHRPEDAGRVDRLLFGAHDYLAWRLTGQAVTDATTASTTGMLDFQAGAWSREILDRLGLKTDWLPEIWPSDQPVGELNKEVADELGLPSGLPVLHGAGDAGCTTLGVGSGEPGSAYLYLGTSGWLALSASGRRGDPYAGLFTLRHPNPEWTILVGPMLTAAGCLEWARRAVLSSLEYGEVDSLVLSVPPGSDGLLFLPYLAGERSPFRDPHARGAFIGLSLGTQPGHLARSILEGVAFGFRSIAEAMDFTQPAGPLVVAGGGAHSRVWCQILADVLGCPVRRSEVFEDVAVRGAALLAARWLGWCPGWSWPQAESSDEIFEPVPGARARYDQLYPVFRQLYPSLYTCFRHLREIGDSLS</sequence>
<protein>
    <submittedName>
        <fullName evidence="7">Xylulokinase</fullName>
    </submittedName>
</protein>
<evidence type="ECO:0000256" key="4">
    <source>
        <dbReference type="RuleBase" id="RU003733"/>
    </source>
</evidence>
<feature type="domain" description="Carbohydrate kinase FGGY N-terminal" evidence="5">
    <location>
        <begin position="7"/>
        <end position="247"/>
    </location>
</feature>
<evidence type="ECO:0000259" key="6">
    <source>
        <dbReference type="Pfam" id="PF02782"/>
    </source>
</evidence>
<dbReference type="InterPro" id="IPR018485">
    <property type="entry name" value="FGGY_C"/>
</dbReference>
<proteinExistence type="inferred from homology"/>
<dbReference type="PIRSF" id="PIRSF000538">
    <property type="entry name" value="GlpK"/>
    <property type="match status" value="1"/>
</dbReference>
<dbReference type="Gene3D" id="3.30.420.40">
    <property type="match status" value="2"/>
</dbReference>
<dbReference type="Pfam" id="PF02782">
    <property type="entry name" value="FGGY_C"/>
    <property type="match status" value="1"/>
</dbReference>
<feature type="domain" description="Carbohydrate kinase FGGY C-terminal" evidence="6">
    <location>
        <begin position="327"/>
        <end position="441"/>
    </location>
</feature>
<dbReference type="InterPro" id="IPR018483">
    <property type="entry name" value="Carb_kinase_FGGY_CS"/>
</dbReference>
<comment type="similarity">
    <text evidence="1 4">Belongs to the FGGY kinase family.</text>
</comment>
<evidence type="ECO:0000256" key="3">
    <source>
        <dbReference type="ARBA" id="ARBA00022777"/>
    </source>
</evidence>
<dbReference type="GO" id="GO:0005975">
    <property type="term" value="P:carbohydrate metabolic process"/>
    <property type="evidence" value="ECO:0007669"/>
    <property type="project" value="InterPro"/>
</dbReference>
<evidence type="ECO:0000259" key="5">
    <source>
        <dbReference type="Pfam" id="PF00370"/>
    </source>
</evidence>
<accession>A0A831WZV3</accession>
<keyword evidence="2 4" id="KW-0808">Transferase</keyword>
<dbReference type="CDD" id="cd07805">
    <property type="entry name" value="ASKHA_NBD_FGGY_CvXK-like"/>
    <property type="match status" value="1"/>
</dbReference>
<evidence type="ECO:0000256" key="1">
    <source>
        <dbReference type="ARBA" id="ARBA00009156"/>
    </source>
</evidence>
<dbReference type="AlphaFoldDB" id="A0A831WZV3"/>
<dbReference type="GO" id="GO:0016773">
    <property type="term" value="F:phosphotransferase activity, alcohol group as acceptor"/>
    <property type="evidence" value="ECO:0007669"/>
    <property type="project" value="InterPro"/>
</dbReference>
<dbReference type="InterPro" id="IPR000577">
    <property type="entry name" value="Carb_kinase_FGGY"/>
</dbReference>
<dbReference type="SUPFAM" id="SSF53067">
    <property type="entry name" value="Actin-like ATPase domain"/>
    <property type="match status" value="2"/>
</dbReference>
<evidence type="ECO:0000256" key="2">
    <source>
        <dbReference type="ARBA" id="ARBA00022679"/>
    </source>
</evidence>